<dbReference type="OrthoDB" id="337038at2759"/>
<evidence type="ECO:0000313" key="5">
    <source>
        <dbReference type="Proteomes" id="UP000011083"/>
    </source>
</evidence>
<name>L8GNV2_ACACF</name>
<feature type="compositionally biased region" description="Low complexity" evidence="1">
    <location>
        <begin position="189"/>
        <end position="206"/>
    </location>
</feature>
<dbReference type="VEuPathDB" id="AmoebaDB:ACA1_390760"/>
<dbReference type="SMART" id="SM00198">
    <property type="entry name" value="SCP"/>
    <property type="match status" value="1"/>
</dbReference>
<reference evidence="4 5" key="1">
    <citation type="journal article" date="2013" name="Genome Biol.">
        <title>Genome of Acanthamoeba castellanii highlights extensive lateral gene transfer and early evolution of tyrosine kinase signaling.</title>
        <authorList>
            <person name="Clarke M."/>
            <person name="Lohan A.J."/>
            <person name="Liu B."/>
            <person name="Lagkouvardos I."/>
            <person name="Roy S."/>
            <person name="Zafar N."/>
            <person name="Bertelli C."/>
            <person name="Schilde C."/>
            <person name="Kianianmomeni A."/>
            <person name="Burglin T.R."/>
            <person name="Frech C."/>
            <person name="Turcotte B."/>
            <person name="Kopec K.O."/>
            <person name="Synnott J.M."/>
            <person name="Choo C."/>
            <person name="Paponov I."/>
            <person name="Finkler A."/>
            <person name="Soon Heng Tan C."/>
            <person name="Hutchins A.P."/>
            <person name="Weinmeier T."/>
            <person name="Rattei T."/>
            <person name="Chu J.S."/>
            <person name="Gimenez G."/>
            <person name="Irimia M."/>
            <person name="Rigden D.J."/>
            <person name="Fitzpatrick D.A."/>
            <person name="Lorenzo-Morales J."/>
            <person name="Bateman A."/>
            <person name="Chiu C.H."/>
            <person name="Tang P."/>
            <person name="Hegemann P."/>
            <person name="Fromm H."/>
            <person name="Raoult D."/>
            <person name="Greub G."/>
            <person name="Miranda-Saavedra D."/>
            <person name="Chen N."/>
            <person name="Nash P."/>
            <person name="Ginger M.L."/>
            <person name="Horn M."/>
            <person name="Schaap P."/>
            <person name="Caler L."/>
            <person name="Loftus B."/>
        </authorList>
    </citation>
    <scope>NUCLEOTIDE SEQUENCE [LARGE SCALE GENOMIC DNA]</scope>
    <source>
        <strain evidence="4 5">Neff</strain>
    </source>
</reference>
<feature type="signal peptide" evidence="2">
    <location>
        <begin position="1"/>
        <end position="24"/>
    </location>
</feature>
<feature type="compositionally biased region" description="Low complexity" evidence="1">
    <location>
        <begin position="165"/>
        <end position="181"/>
    </location>
</feature>
<organism evidence="4 5">
    <name type="scientific">Acanthamoeba castellanii (strain ATCC 30010 / Neff)</name>
    <dbReference type="NCBI Taxonomy" id="1257118"/>
    <lineage>
        <taxon>Eukaryota</taxon>
        <taxon>Amoebozoa</taxon>
        <taxon>Discosea</taxon>
        <taxon>Longamoebia</taxon>
        <taxon>Centramoebida</taxon>
        <taxon>Acanthamoebidae</taxon>
        <taxon>Acanthamoeba</taxon>
    </lineage>
</organism>
<feature type="chain" id="PRO_5003989927" evidence="2">
    <location>
        <begin position="25"/>
        <end position="350"/>
    </location>
</feature>
<dbReference type="InterPro" id="IPR035940">
    <property type="entry name" value="CAP_sf"/>
</dbReference>
<dbReference type="Proteomes" id="UP000011083">
    <property type="component" value="Unassembled WGS sequence"/>
</dbReference>
<dbReference type="PANTHER" id="PTHR10334">
    <property type="entry name" value="CYSTEINE-RICH SECRETORY PROTEIN-RELATED"/>
    <property type="match status" value="1"/>
</dbReference>
<evidence type="ECO:0000256" key="1">
    <source>
        <dbReference type="SAM" id="MobiDB-lite"/>
    </source>
</evidence>
<dbReference type="STRING" id="1257118.L8GNV2"/>
<dbReference type="GO" id="GO:0005576">
    <property type="term" value="C:extracellular region"/>
    <property type="evidence" value="ECO:0007669"/>
    <property type="project" value="InterPro"/>
</dbReference>
<accession>L8GNV2</accession>
<dbReference type="AlphaFoldDB" id="L8GNV2"/>
<evidence type="ECO:0000259" key="3">
    <source>
        <dbReference type="SMART" id="SM00198"/>
    </source>
</evidence>
<gene>
    <name evidence="4" type="ORF">ACA1_390760</name>
</gene>
<keyword evidence="5" id="KW-1185">Reference proteome</keyword>
<proteinExistence type="predicted"/>
<dbReference type="Pfam" id="PF00188">
    <property type="entry name" value="CAP"/>
    <property type="match status" value="1"/>
</dbReference>
<dbReference type="KEGG" id="acan:ACA1_390760"/>
<feature type="domain" description="SCP" evidence="3">
    <location>
        <begin position="206"/>
        <end position="335"/>
    </location>
</feature>
<dbReference type="EMBL" id="KB008044">
    <property type="protein sequence ID" value="ELR14739.1"/>
    <property type="molecule type" value="Genomic_DNA"/>
</dbReference>
<evidence type="ECO:0000256" key="2">
    <source>
        <dbReference type="SAM" id="SignalP"/>
    </source>
</evidence>
<dbReference type="PRINTS" id="PR00837">
    <property type="entry name" value="V5TPXLIKE"/>
</dbReference>
<feature type="region of interest" description="Disordered" evidence="1">
    <location>
        <begin position="151"/>
        <end position="209"/>
    </location>
</feature>
<dbReference type="RefSeq" id="XP_004336752.1">
    <property type="nucleotide sequence ID" value="XM_004336704.1"/>
</dbReference>
<protein>
    <submittedName>
        <fullName evidence="4">SCPlike extracellular subfamily protein</fullName>
    </submittedName>
</protein>
<keyword evidence="2" id="KW-0732">Signal</keyword>
<dbReference type="Gene3D" id="3.40.33.10">
    <property type="entry name" value="CAP"/>
    <property type="match status" value="1"/>
</dbReference>
<evidence type="ECO:0000313" key="4">
    <source>
        <dbReference type="EMBL" id="ELR14739.1"/>
    </source>
</evidence>
<dbReference type="SUPFAM" id="SSF55797">
    <property type="entry name" value="PR-1-like"/>
    <property type="match status" value="1"/>
</dbReference>
<sequence>MKRGSLVLCLLGLLVCALATGAVADDQTAGDEDDLVVEATGTNGPVLDFLSFNSTDIDDQRLKRAYSLSVNPASGEPGASFTATYTADSVRSTWIGVFASGRTSTSLYKYVRSNSGSVTFNTWGLGEGTYKVYLVISTGAIRASATYTVTTSGGGGGGSTPVPSPAASPDASPEPSSGASPVPSPSRSPAPSASASPKASPVPSSGDAATWLNEHNAKRAQYGVPALAWSTNLESSAQSYANTLAAGCTFSHSGGDYGENLAMGHSSIAAVLNGWVDSEAQYYDPVTKRCSGGTCGHFTQVLWRMTAYVGCGIGRCSSGRPIYVCQYLRPGNCNGYDYQTTSSPCGPLGP</sequence>
<dbReference type="GeneID" id="14915373"/>
<dbReference type="PROSITE" id="PS01009">
    <property type="entry name" value="CRISP_1"/>
    <property type="match status" value="1"/>
</dbReference>
<dbReference type="InterPro" id="IPR001283">
    <property type="entry name" value="CRISP-related"/>
</dbReference>
<dbReference type="InterPro" id="IPR018244">
    <property type="entry name" value="Allrgn_V5/Tpx1_CS"/>
</dbReference>
<dbReference type="InterPro" id="IPR014044">
    <property type="entry name" value="CAP_dom"/>
</dbReference>